<dbReference type="CDD" id="cd03784">
    <property type="entry name" value="GT1_Gtf-like"/>
    <property type="match status" value="1"/>
</dbReference>
<dbReference type="AlphaFoldDB" id="A0AA38X715"/>
<dbReference type="EMBL" id="JAPDRK010000010">
    <property type="protein sequence ID" value="KAJ9608030.1"/>
    <property type="molecule type" value="Genomic_DNA"/>
</dbReference>
<dbReference type="InterPro" id="IPR002213">
    <property type="entry name" value="UDP_glucos_trans"/>
</dbReference>
<dbReference type="GO" id="GO:0005975">
    <property type="term" value="P:carbohydrate metabolic process"/>
    <property type="evidence" value="ECO:0007669"/>
    <property type="project" value="InterPro"/>
</dbReference>
<reference evidence="6" key="1">
    <citation type="submission" date="2022-10" db="EMBL/GenBank/DDBJ databases">
        <title>Culturing micro-colonial fungi from biological soil crusts in the Mojave desert and describing Neophaeococcomyces mojavensis, and introducing the new genera and species Taxawa tesnikishii.</title>
        <authorList>
            <person name="Kurbessoian T."/>
            <person name="Stajich J.E."/>
        </authorList>
    </citation>
    <scope>NUCLEOTIDE SEQUENCE</scope>
    <source>
        <strain evidence="6">TK_41</strain>
    </source>
</reference>
<evidence type="ECO:0000313" key="6">
    <source>
        <dbReference type="EMBL" id="KAJ9608030.1"/>
    </source>
</evidence>
<dbReference type="SUPFAM" id="SSF53756">
    <property type="entry name" value="UDP-Glycosyltransferase/glycogen phosphorylase"/>
    <property type="match status" value="1"/>
</dbReference>
<protein>
    <recommendedName>
        <fullName evidence="8">Glycosyltransferase family 28 N-terminal domain-containing protein</fullName>
    </recommendedName>
</protein>
<accession>A0AA38X715</accession>
<dbReference type="FunFam" id="3.40.50.2000:FF:000009">
    <property type="entry name" value="Sterol 3-beta-glucosyltransferase UGT80A2"/>
    <property type="match status" value="1"/>
</dbReference>
<feature type="region of interest" description="Disordered" evidence="3">
    <location>
        <begin position="1"/>
        <end position="38"/>
    </location>
</feature>
<dbReference type="Proteomes" id="UP001172673">
    <property type="component" value="Unassembled WGS sequence"/>
</dbReference>
<evidence type="ECO:0000256" key="1">
    <source>
        <dbReference type="ARBA" id="ARBA00022679"/>
    </source>
</evidence>
<evidence type="ECO:0000256" key="3">
    <source>
        <dbReference type="SAM" id="MobiDB-lite"/>
    </source>
</evidence>
<keyword evidence="7" id="KW-1185">Reference proteome</keyword>
<evidence type="ECO:0000256" key="2">
    <source>
        <dbReference type="ARBA" id="ARBA00023098"/>
    </source>
</evidence>
<name>A0AA38X715_9EURO</name>
<organism evidence="6 7">
    <name type="scientific">Cladophialophora chaetospira</name>
    <dbReference type="NCBI Taxonomy" id="386627"/>
    <lineage>
        <taxon>Eukaryota</taxon>
        <taxon>Fungi</taxon>
        <taxon>Dikarya</taxon>
        <taxon>Ascomycota</taxon>
        <taxon>Pezizomycotina</taxon>
        <taxon>Eurotiomycetes</taxon>
        <taxon>Chaetothyriomycetidae</taxon>
        <taxon>Chaetothyriales</taxon>
        <taxon>Herpotrichiellaceae</taxon>
        <taxon>Cladophialophora</taxon>
    </lineage>
</organism>
<evidence type="ECO:0000259" key="4">
    <source>
        <dbReference type="Pfam" id="PF03033"/>
    </source>
</evidence>
<dbReference type="InterPro" id="IPR050426">
    <property type="entry name" value="Glycosyltransferase_28"/>
</dbReference>
<evidence type="ECO:0000259" key="5">
    <source>
        <dbReference type="Pfam" id="PF06722"/>
    </source>
</evidence>
<feature type="domain" description="Glycosyltransferase family 28 N-terminal" evidence="4">
    <location>
        <begin position="101"/>
        <end position="265"/>
    </location>
</feature>
<dbReference type="GO" id="GO:0016906">
    <property type="term" value="F:sterol 3-beta-glucosyltransferase activity"/>
    <property type="evidence" value="ECO:0007669"/>
    <property type="project" value="UniProtKB-ARBA"/>
</dbReference>
<feature type="compositionally biased region" description="Polar residues" evidence="3">
    <location>
        <begin position="868"/>
        <end position="886"/>
    </location>
</feature>
<dbReference type="GO" id="GO:0006629">
    <property type="term" value="P:lipid metabolic process"/>
    <property type="evidence" value="ECO:0007669"/>
    <property type="project" value="UniProtKB-KW"/>
</dbReference>
<dbReference type="Pfam" id="PF06722">
    <property type="entry name" value="EryCIII-like_C"/>
    <property type="match status" value="1"/>
</dbReference>
<dbReference type="PANTHER" id="PTHR48050">
    <property type="entry name" value="STEROL 3-BETA-GLUCOSYLTRANSFERASE"/>
    <property type="match status" value="1"/>
</dbReference>
<dbReference type="InterPro" id="IPR004276">
    <property type="entry name" value="GlycoTrans_28_N"/>
</dbReference>
<dbReference type="Pfam" id="PF03033">
    <property type="entry name" value="Glyco_transf_28"/>
    <property type="match status" value="1"/>
</dbReference>
<gene>
    <name evidence="6" type="ORF">H2200_007018</name>
</gene>
<sequence length="919" mass="100332">MGKEKERKPAPTTAPRRRAIPTIQTDSVPAVDEPDSPLPDALLDDTSDVLEDGRVSVNLDSKLAQVFAQLIELNDEELPPSPPPAYADVSDLDSWQLPLNIVIQCIGSRGDVQPFVALGTELQRYGHRVRLATHAVFKDFVQNAGLDFHPVGGDPAELMAVSDDLLHAKSAADNTIQYMVKNPGLLPRMKALRQGDLSKNRAMIRDILDGCWTSCVAPSEDGEPFVANAIIANPPSFAHVHCAQALGIPLHIMFTMPWTPTRAFPHPLANINNKNTDPKLANYVSYGMIQLLTWNGIGDIVQKWRATIDLEPLPLSEAPFLMETLQIPHTYCWSPALVPKPRDWGRHIDVCGFLLRDPPHYEPPPELDAFLKAGPTPVYIGFGSVVIENSEALVTTILEAVKDCGLRAVISKGWSNLESAWRNHDIFWIGDCPHEWLFQRVSVVVHHGGSGTTACSLLNARPTVVIPFFGDQLFWGKMVAQNGAGPSPIPHQRLTSRKLAEALQYCLSPAAQQAAMLVSEKMQAEVGVKAAVRSFHRHLPATVMRCDLIAGLPATWTYTKSRRDIKMSGAAAEILLASRRIKAEDLRLHRSKPISIENRRWDFVTSSMSVSMGVSYDIIASLSGFWKNPQKLHERNARQRTLARVSSEASHSAFSDEIGESSNKEIAKMVGASAMSIPHFAGAAVKGFLVDIPVAFAEGFRNTPKLYGEKVPSHEPVTDWKSGIKVAGTTFAHQMAEGLTDLFVQPVKGAAKEGVIGFGTGLGKGTLQTLTKPTAGEFFVRPLVHTSSYLVEACMGLIGYTGQGIYKSLYATVHSTTKKSVASAQRVQDKYFIRANGAEIDGDLVLQEFERLSQPKAKLETAGERASITPTLSRATTSPSNLTSPSAGDEAPMYEERRSADSSSYLSLSTDPRARQDAA</sequence>
<comment type="caution">
    <text evidence="6">The sequence shown here is derived from an EMBL/GenBank/DDBJ whole genome shotgun (WGS) entry which is preliminary data.</text>
</comment>
<dbReference type="PANTHER" id="PTHR48050:SF27">
    <property type="entry name" value="GLUCOSYLTRANSFERASE, PUTATIVE (AFU_ORTHOLOGUE AFUA_7G04880)-RELATED"/>
    <property type="match status" value="1"/>
</dbReference>
<proteinExistence type="predicted"/>
<keyword evidence="2" id="KW-0443">Lipid metabolism</keyword>
<evidence type="ECO:0000313" key="7">
    <source>
        <dbReference type="Proteomes" id="UP001172673"/>
    </source>
</evidence>
<keyword evidence="1" id="KW-0808">Transferase</keyword>
<evidence type="ECO:0008006" key="8">
    <source>
        <dbReference type="Google" id="ProtNLM"/>
    </source>
</evidence>
<dbReference type="Gene3D" id="3.40.50.2000">
    <property type="entry name" value="Glycogen Phosphorylase B"/>
    <property type="match status" value="2"/>
</dbReference>
<feature type="domain" description="Erythromycin biosynthesis protein CIII-like C-terminal" evidence="5">
    <location>
        <begin position="432"/>
        <end position="524"/>
    </location>
</feature>
<feature type="region of interest" description="Disordered" evidence="3">
    <location>
        <begin position="857"/>
        <end position="919"/>
    </location>
</feature>
<dbReference type="InterPro" id="IPR010610">
    <property type="entry name" value="EryCIII-like_C"/>
</dbReference>